<keyword evidence="2" id="KW-1185">Reference proteome</keyword>
<proteinExistence type="predicted"/>
<evidence type="ECO:0000313" key="2">
    <source>
        <dbReference type="Proteomes" id="UP000673975"/>
    </source>
</evidence>
<name>A0A8J7RMC7_9BACT</name>
<gene>
    <name evidence="1" type="ORF">NATSA_15265</name>
</gene>
<dbReference type="EMBL" id="JAFIDN010000035">
    <property type="protein sequence ID" value="MBP3194032.1"/>
    <property type="molecule type" value="Genomic_DNA"/>
</dbReference>
<dbReference type="AlphaFoldDB" id="A0A8J7RMC7"/>
<dbReference type="PROSITE" id="PS51257">
    <property type="entry name" value="PROKAR_LIPOPROTEIN"/>
    <property type="match status" value="1"/>
</dbReference>
<accession>A0A8J7RMC7</accession>
<protein>
    <submittedName>
        <fullName evidence="1">Uncharacterized protein</fullName>
    </submittedName>
</protein>
<comment type="caution">
    <text evidence="1">The sequence shown here is derived from an EMBL/GenBank/DDBJ whole genome shotgun (WGS) entry which is preliminary data.</text>
</comment>
<organism evidence="1 2">
    <name type="scientific">Natronogracilivirga saccharolytica</name>
    <dbReference type="NCBI Taxonomy" id="2812953"/>
    <lineage>
        <taxon>Bacteria</taxon>
        <taxon>Pseudomonadati</taxon>
        <taxon>Balneolota</taxon>
        <taxon>Balneolia</taxon>
        <taxon>Balneolales</taxon>
        <taxon>Cyclonatronaceae</taxon>
        <taxon>Natronogracilivirga</taxon>
    </lineage>
</organism>
<feature type="non-terminal residue" evidence="1">
    <location>
        <position position="375"/>
    </location>
</feature>
<dbReference type="RefSeq" id="WP_210513491.1">
    <property type="nucleotide sequence ID" value="NZ_JAFIDN010000035.1"/>
</dbReference>
<dbReference type="Proteomes" id="UP000673975">
    <property type="component" value="Unassembled WGS sequence"/>
</dbReference>
<sequence length="375" mass="40534">MKKTALVWLALLVIVSGCGIFGSDKEDDPDLYDGLAVSTTDDPLMPVIATHESGEFLGAMVDPETGDLTNIVYHTDEGSLLVTVDEFGRPSKVTDGEYIYLMGNYRNGLVDVARIDPDGSIVTEEGVQLDENFEPNESVNKKLQVQFDLDLTTGDLITGAGIAVGTFACAKATIFSAGLAALPCFGALVGVTAALTSESYPELSETSGYIGYGLGFSGCGTGSPESCVGLLIQLGGDIHSNGNSVFSNNEQEVASASGMIRFGGVWQYPDRPDDWFVVEKERAFDAFYNNNNNCYEVNIGEFVSVDGNVFTYQVPPDNFRIDLVYTRLSEDELHVERIDPPLELTMSRSTTQNPEYFITNRCGQAASFKESEPGL</sequence>
<evidence type="ECO:0000313" key="1">
    <source>
        <dbReference type="EMBL" id="MBP3194032.1"/>
    </source>
</evidence>
<reference evidence="1" key="1">
    <citation type="submission" date="2021-02" db="EMBL/GenBank/DDBJ databases">
        <title>Natronogracilivirga saccharolytica gen. nov. sp. nov. a new anaerobic, haloalkiliphilic carbohydrate-fermenting bacterium from soda lake and proposing of Cyclonatronumiaceae fam. nov. in the phylum Balneolaeota.</title>
        <authorList>
            <person name="Zhilina T.N."/>
            <person name="Sorokin D.Y."/>
            <person name="Zavarzina D.G."/>
            <person name="Toshchakov S.V."/>
            <person name="Kublanov I.V."/>
        </authorList>
    </citation>
    <scope>NUCLEOTIDE SEQUENCE</scope>
    <source>
        <strain evidence="1">Z-1702</strain>
    </source>
</reference>